<evidence type="ECO:0000313" key="2">
    <source>
        <dbReference type="EMBL" id="KAJ4441892.1"/>
    </source>
</evidence>
<dbReference type="Proteomes" id="UP001148838">
    <property type="component" value="Unassembled WGS sequence"/>
</dbReference>
<keyword evidence="1" id="KW-0812">Transmembrane</keyword>
<feature type="transmembrane region" description="Helical" evidence="1">
    <location>
        <begin position="88"/>
        <end position="109"/>
    </location>
</feature>
<keyword evidence="1" id="KW-1133">Transmembrane helix</keyword>
<name>A0ABQ8T7Q1_PERAM</name>
<sequence length="596" mass="69548">MKGKERQTAKWNIEKLLVNVRYEHAVVSEGINPEVIEHNFTIIEGLRAVVNYIEAQISDYIKVNDIRASEKINTFASANISQFRRDPFYFLLLLLSSETSYIQIVLLVLQDIARLSNKNVSSFFARFEKHSQTKLLVIQGFTAIVKAVRTSLPLNQRMKRKGDNLMFIQKKVTVKIVNSVDIVRCKIRCFTLNLKVFNVGQPLTSGDNEFQERTVYTAKDEEYAEFLKKKNSSQYVFPNSSHSCHYRRYDFFAFLAIQRSKRLATESTRNNRLCRYYFTSLLESPSQQCKMGKRIREFSVWKRNMWFRCGSTNGHIPDKQKTSLFQRSELWNHLLQKIELELILKLIFEVISALWRLIKPGLKSCMILMVFPECGHSWIHMEATSFSSTLKTLIFALLSCTCGMTENYPYYFMSYIIYHISHKSYRIVSYHIVSYRIVSYRIVSYRIVSYRIVSYRIVSYRIKIPTKVMNYLHAVLIRCYGGVTSMVATLLMLGYEVTVYIQLHHLLKIKENCMSSTHSIVISSYAYCTATYAVSARRLNSLNTRYISRYIQCDKNAKPSHDIGDLRSLIRLTPYVDEIIGDHQCGYISFLSIRMT</sequence>
<keyword evidence="3" id="KW-1185">Reference proteome</keyword>
<accession>A0ABQ8T7Q1</accession>
<evidence type="ECO:0000256" key="1">
    <source>
        <dbReference type="SAM" id="Phobius"/>
    </source>
</evidence>
<reference evidence="2 3" key="1">
    <citation type="journal article" date="2022" name="Allergy">
        <title>Genome assembly and annotation of Periplaneta americana reveal a comprehensive cockroach allergen profile.</title>
        <authorList>
            <person name="Wang L."/>
            <person name="Xiong Q."/>
            <person name="Saelim N."/>
            <person name="Wang L."/>
            <person name="Nong W."/>
            <person name="Wan A.T."/>
            <person name="Shi M."/>
            <person name="Liu X."/>
            <person name="Cao Q."/>
            <person name="Hui J.H.L."/>
            <person name="Sookrung N."/>
            <person name="Leung T.F."/>
            <person name="Tungtrongchitr A."/>
            <person name="Tsui S.K.W."/>
        </authorList>
    </citation>
    <scope>NUCLEOTIDE SEQUENCE [LARGE SCALE GENOMIC DNA]</scope>
    <source>
        <strain evidence="2">PWHHKU_190912</strain>
    </source>
</reference>
<dbReference type="EMBL" id="JAJSOF020000015">
    <property type="protein sequence ID" value="KAJ4441892.1"/>
    <property type="molecule type" value="Genomic_DNA"/>
</dbReference>
<protein>
    <submittedName>
        <fullName evidence="2">Uncharacterized protein</fullName>
    </submittedName>
</protein>
<keyword evidence="1" id="KW-0472">Membrane</keyword>
<organism evidence="2 3">
    <name type="scientific">Periplaneta americana</name>
    <name type="common">American cockroach</name>
    <name type="synonym">Blatta americana</name>
    <dbReference type="NCBI Taxonomy" id="6978"/>
    <lineage>
        <taxon>Eukaryota</taxon>
        <taxon>Metazoa</taxon>
        <taxon>Ecdysozoa</taxon>
        <taxon>Arthropoda</taxon>
        <taxon>Hexapoda</taxon>
        <taxon>Insecta</taxon>
        <taxon>Pterygota</taxon>
        <taxon>Neoptera</taxon>
        <taxon>Polyneoptera</taxon>
        <taxon>Dictyoptera</taxon>
        <taxon>Blattodea</taxon>
        <taxon>Blattoidea</taxon>
        <taxon>Blattidae</taxon>
        <taxon>Blattinae</taxon>
        <taxon>Periplaneta</taxon>
    </lineage>
</organism>
<gene>
    <name evidence="2" type="ORF">ANN_11752</name>
</gene>
<proteinExistence type="predicted"/>
<evidence type="ECO:0000313" key="3">
    <source>
        <dbReference type="Proteomes" id="UP001148838"/>
    </source>
</evidence>
<comment type="caution">
    <text evidence="2">The sequence shown here is derived from an EMBL/GenBank/DDBJ whole genome shotgun (WGS) entry which is preliminary data.</text>
</comment>